<protein>
    <submittedName>
        <fullName evidence="1">Uncharacterized protein</fullName>
    </submittedName>
</protein>
<dbReference type="KEGG" id="bmh:BMWSH_0182"/>
<evidence type="ECO:0000313" key="2">
    <source>
        <dbReference type="Proteomes" id="UP000001283"/>
    </source>
</evidence>
<gene>
    <name evidence="1" type="ORF">BMWSH_0182</name>
</gene>
<sequence>MPLPLDLAQIIKAVCKRGIKDCKEAFTIKQVFLTILFH</sequence>
<organism evidence="1 2">
    <name type="scientific">Priestia megaterium (strain WSH-002)</name>
    <name type="common">Bacillus megaterium</name>
    <dbReference type="NCBI Taxonomy" id="1006007"/>
    <lineage>
        <taxon>Bacteria</taxon>
        <taxon>Bacillati</taxon>
        <taxon>Bacillota</taxon>
        <taxon>Bacilli</taxon>
        <taxon>Bacillales</taxon>
        <taxon>Bacillaceae</taxon>
        <taxon>Priestia</taxon>
    </lineage>
</organism>
<dbReference type="Proteomes" id="UP000001283">
    <property type="component" value="Chromosome"/>
</dbReference>
<evidence type="ECO:0000313" key="1">
    <source>
        <dbReference type="EMBL" id="AEN87066.1"/>
    </source>
</evidence>
<dbReference type="EMBL" id="CP003017">
    <property type="protein sequence ID" value="AEN87066.1"/>
    <property type="molecule type" value="Genomic_DNA"/>
</dbReference>
<reference evidence="1 2" key="1">
    <citation type="journal article" date="2011" name="J. Bacteriol.">
        <title>Complete genome sequence of the industrial strain Bacillus megaterium WSH-002.</title>
        <authorList>
            <person name="Liu L."/>
            <person name="Li Y."/>
            <person name="Zhang J."/>
            <person name="Zou W."/>
            <person name="Zhou Z."/>
            <person name="Liu J."/>
            <person name="Li X."/>
            <person name="Wang L."/>
            <person name="Chen J."/>
        </authorList>
    </citation>
    <scope>NUCLEOTIDE SEQUENCE [LARGE SCALE GENOMIC DNA]</scope>
    <source>
        <strain evidence="1 2">WSH-002</strain>
    </source>
</reference>
<dbReference type="AlphaFoldDB" id="A0A8D4BHC4"/>
<proteinExistence type="predicted"/>
<accession>A0A8D4BHC4</accession>
<name>A0A8D4BHC4_PRIMW</name>